<evidence type="ECO:0000313" key="3">
    <source>
        <dbReference type="Proteomes" id="UP000593601"/>
    </source>
</evidence>
<dbReference type="RefSeq" id="WP_193736408.1">
    <property type="nucleotide sequence ID" value="NZ_CP063304.1"/>
</dbReference>
<dbReference type="EMBL" id="CP063304">
    <property type="protein sequence ID" value="QOV20088.1"/>
    <property type="molecule type" value="Genomic_DNA"/>
</dbReference>
<accession>A0A7M2RIX9</accession>
<proteinExistence type="predicted"/>
<keyword evidence="1" id="KW-1133">Transmembrane helix</keyword>
<reference evidence="2 3" key="1">
    <citation type="submission" date="2020-10" db="EMBL/GenBank/DDBJ databases">
        <title>Blautia liquoris sp.nov., isolated from the mud in a fermentation cellar used for the production of Chinese strong-flavoured liquor.</title>
        <authorList>
            <person name="Lu L."/>
        </authorList>
    </citation>
    <scope>NUCLEOTIDE SEQUENCE [LARGE SCALE GENOMIC DNA]</scope>
    <source>
        <strain evidence="2 3">LZLJ-3</strain>
    </source>
</reference>
<keyword evidence="1" id="KW-0812">Transmembrane</keyword>
<protein>
    <submittedName>
        <fullName evidence="2">Uncharacterized protein</fullName>
    </submittedName>
</protein>
<keyword evidence="3" id="KW-1185">Reference proteome</keyword>
<keyword evidence="1" id="KW-0472">Membrane</keyword>
<organism evidence="2 3">
    <name type="scientific">Blautia liquoris</name>
    <dbReference type="NCBI Taxonomy" id="2779518"/>
    <lineage>
        <taxon>Bacteria</taxon>
        <taxon>Bacillati</taxon>
        <taxon>Bacillota</taxon>
        <taxon>Clostridia</taxon>
        <taxon>Lachnospirales</taxon>
        <taxon>Lachnospiraceae</taxon>
        <taxon>Blautia</taxon>
    </lineage>
</organism>
<gene>
    <name evidence="2" type="ORF">INP51_03810</name>
</gene>
<feature type="transmembrane region" description="Helical" evidence="1">
    <location>
        <begin position="180"/>
        <end position="201"/>
    </location>
</feature>
<dbReference type="AlphaFoldDB" id="A0A7M2RIX9"/>
<dbReference type="KEGG" id="bliq:INP51_03810"/>
<name>A0A7M2RIX9_9FIRM</name>
<dbReference type="Proteomes" id="UP000593601">
    <property type="component" value="Chromosome"/>
</dbReference>
<evidence type="ECO:0000313" key="2">
    <source>
        <dbReference type="EMBL" id="QOV20088.1"/>
    </source>
</evidence>
<sequence>MKKAIKYIIAAFVIIGFSSLYANIDKEIPIYDKTVDTALYGNMGELHQGIYIQQEFISKKSVLDGISIKFGTYGIDLTSTYDYQILDGDSGKIIRNGILKGADVENGKFHVIRFKQIKGCKNQNFVFRFGSSNAQVGNALTVFNVPKGKERVKLTLNTDSFDHNTLAMRTVSHQFDVETFISVIFALTYLYVFIIILFKFFN</sequence>
<evidence type="ECO:0000256" key="1">
    <source>
        <dbReference type="SAM" id="Phobius"/>
    </source>
</evidence>